<dbReference type="Proteomes" id="UP000053144">
    <property type="component" value="Chromosome 1"/>
</dbReference>
<evidence type="ECO:0000313" key="3">
    <source>
        <dbReference type="Proteomes" id="UP000053144"/>
    </source>
</evidence>
<protein>
    <submittedName>
        <fullName evidence="2">Uncharacterized protein</fullName>
    </submittedName>
</protein>
<dbReference type="Gramene" id="KOM31037">
    <property type="protein sequence ID" value="KOM31037"/>
    <property type="gene ID" value="LR48_Vigan01g059200"/>
</dbReference>
<accession>A0A0L9TKS9</accession>
<gene>
    <name evidence="2" type="ORF">LR48_Vigan01g059200</name>
</gene>
<evidence type="ECO:0000256" key="1">
    <source>
        <dbReference type="SAM" id="MobiDB-lite"/>
    </source>
</evidence>
<feature type="region of interest" description="Disordered" evidence="1">
    <location>
        <begin position="26"/>
        <end position="49"/>
    </location>
</feature>
<sequence>MRISLICVPNVADADLRDPHLCKHGFSPLTASTARTPAPTFPTRQQERSQPVRKVVVVLQHQGPLRRPPIIPPSRVVAVESKKEGARPLV</sequence>
<feature type="compositionally biased region" description="Low complexity" evidence="1">
    <location>
        <begin position="30"/>
        <end position="43"/>
    </location>
</feature>
<dbReference type="AlphaFoldDB" id="A0A0L9TKS9"/>
<evidence type="ECO:0000313" key="2">
    <source>
        <dbReference type="EMBL" id="KOM31037.1"/>
    </source>
</evidence>
<dbReference type="EMBL" id="CM003371">
    <property type="protein sequence ID" value="KOM31037.1"/>
    <property type="molecule type" value="Genomic_DNA"/>
</dbReference>
<proteinExistence type="predicted"/>
<organism evidence="2 3">
    <name type="scientific">Phaseolus angularis</name>
    <name type="common">Azuki bean</name>
    <name type="synonym">Vigna angularis</name>
    <dbReference type="NCBI Taxonomy" id="3914"/>
    <lineage>
        <taxon>Eukaryota</taxon>
        <taxon>Viridiplantae</taxon>
        <taxon>Streptophyta</taxon>
        <taxon>Embryophyta</taxon>
        <taxon>Tracheophyta</taxon>
        <taxon>Spermatophyta</taxon>
        <taxon>Magnoliopsida</taxon>
        <taxon>eudicotyledons</taxon>
        <taxon>Gunneridae</taxon>
        <taxon>Pentapetalae</taxon>
        <taxon>rosids</taxon>
        <taxon>fabids</taxon>
        <taxon>Fabales</taxon>
        <taxon>Fabaceae</taxon>
        <taxon>Papilionoideae</taxon>
        <taxon>50 kb inversion clade</taxon>
        <taxon>NPAAA clade</taxon>
        <taxon>indigoferoid/millettioid clade</taxon>
        <taxon>Phaseoleae</taxon>
        <taxon>Vigna</taxon>
    </lineage>
</organism>
<reference evidence="3" key="1">
    <citation type="journal article" date="2015" name="Proc. Natl. Acad. Sci. U.S.A.">
        <title>Genome sequencing of adzuki bean (Vigna angularis) provides insight into high starch and low fat accumulation and domestication.</title>
        <authorList>
            <person name="Yang K."/>
            <person name="Tian Z."/>
            <person name="Chen C."/>
            <person name="Luo L."/>
            <person name="Zhao B."/>
            <person name="Wang Z."/>
            <person name="Yu L."/>
            <person name="Li Y."/>
            <person name="Sun Y."/>
            <person name="Li W."/>
            <person name="Chen Y."/>
            <person name="Li Y."/>
            <person name="Zhang Y."/>
            <person name="Ai D."/>
            <person name="Zhao J."/>
            <person name="Shang C."/>
            <person name="Ma Y."/>
            <person name="Wu B."/>
            <person name="Wang M."/>
            <person name="Gao L."/>
            <person name="Sun D."/>
            <person name="Zhang P."/>
            <person name="Guo F."/>
            <person name="Wang W."/>
            <person name="Li Y."/>
            <person name="Wang J."/>
            <person name="Varshney R.K."/>
            <person name="Wang J."/>
            <person name="Ling H.Q."/>
            <person name="Wan P."/>
        </authorList>
    </citation>
    <scope>NUCLEOTIDE SEQUENCE</scope>
    <source>
        <strain evidence="3">cv. Jingnong 6</strain>
    </source>
</reference>
<name>A0A0L9TKS9_PHAAN</name>